<dbReference type="Proteomes" id="UP000184212">
    <property type="component" value="Unassembled WGS sequence"/>
</dbReference>
<dbReference type="EMBL" id="FQWQ01000001">
    <property type="protein sequence ID" value="SHG50876.1"/>
    <property type="molecule type" value="Genomic_DNA"/>
</dbReference>
<dbReference type="AlphaFoldDB" id="A0A1M5KDG7"/>
<evidence type="ECO:0000313" key="2">
    <source>
        <dbReference type="Proteomes" id="UP000184212"/>
    </source>
</evidence>
<gene>
    <name evidence="1" type="ORF">SAMN04488109_0582</name>
</gene>
<protein>
    <submittedName>
        <fullName evidence="1">Uncharacterized protein</fullName>
    </submittedName>
</protein>
<keyword evidence="2" id="KW-1185">Reference proteome</keyword>
<reference evidence="1 2" key="1">
    <citation type="submission" date="2016-11" db="EMBL/GenBank/DDBJ databases">
        <authorList>
            <person name="Jaros S."/>
            <person name="Januszkiewicz K."/>
            <person name="Wedrychowicz H."/>
        </authorList>
    </citation>
    <scope>NUCLEOTIDE SEQUENCE [LARGE SCALE GENOMIC DNA]</scope>
    <source>
        <strain evidence="1 2">DSM 24574</strain>
    </source>
</reference>
<name>A0A1M5KDG7_9BACT</name>
<evidence type="ECO:0000313" key="1">
    <source>
        <dbReference type="EMBL" id="SHG50876.1"/>
    </source>
</evidence>
<sequence>MVSALGEYFLQKKIPTKADCNTLSNIIFSQDEEVERPGNKHARLLHPRQNVLLPLLDTKNIK</sequence>
<organism evidence="1 2">
    <name type="scientific">Chryseolinea serpens</name>
    <dbReference type="NCBI Taxonomy" id="947013"/>
    <lineage>
        <taxon>Bacteria</taxon>
        <taxon>Pseudomonadati</taxon>
        <taxon>Bacteroidota</taxon>
        <taxon>Cytophagia</taxon>
        <taxon>Cytophagales</taxon>
        <taxon>Fulvivirgaceae</taxon>
        <taxon>Chryseolinea</taxon>
    </lineage>
</organism>
<proteinExistence type="predicted"/>
<accession>A0A1M5KDG7</accession>